<dbReference type="AlphaFoldDB" id="C6TG50"/>
<evidence type="ECO:0000313" key="1">
    <source>
        <dbReference type="EMBL" id="ACU20802.1"/>
    </source>
</evidence>
<organism evidence="1">
    <name type="scientific">Glycine max</name>
    <name type="common">Soybean</name>
    <name type="synonym">Glycine hispida</name>
    <dbReference type="NCBI Taxonomy" id="3847"/>
    <lineage>
        <taxon>Eukaryota</taxon>
        <taxon>Viridiplantae</taxon>
        <taxon>Streptophyta</taxon>
        <taxon>Embryophyta</taxon>
        <taxon>Tracheophyta</taxon>
        <taxon>Spermatophyta</taxon>
        <taxon>Magnoliopsida</taxon>
        <taxon>eudicotyledons</taxon>
        <taxon>Gunneridae</taxon>
        <taxon>Pentapetalae</taxon>
        <taxon>rosids</taxon>
        <taxon>fabids</taxon>
        <taxon>Fabales</taxon>
        <taxon>Fabaceae</taxon>
        <taxon>Papilionoideae</taxon>
        <taxon>50 kb inversion clade</taxon>
        <taxon>NPAAA clade</taxon>
        <taxon>indigoferoid/millettioid clade</taxon>
        <taxon>Phaseoleae</taxon>
        <taxon>Glycine</taxon>
        <taxon>Glycine subgen. Soja</taxon>
    </lineage>
</organism>
<sequence length="100" mass="11254">MRVEKKKKMMNRVQHVVLAVIIMALMNSGSVVICVKDGSMVNVLKLLLLRLSTSSNTSALAAVTRGLEFESSKPLDQSPIKQTRFRMFDNIFTSENCFLF</sequence>
<proteinExistence type="evidence at transcript level"/>
<name>C6TG50_SOYBN</name>
<reference evidence="1" key="1">
    <citation type="submission" date="2009-08" db="EMBL/GenBank/DDBJ databases">
        <authorList>
            <person name="Cheung F."/>
            <person name="Xiao Y."/>
            <person name="Chan A."/>
            <person name="Moskal W."/>
            <person name="Town C.D."/>
        </authorList>
    </citation>
    <scope>NUCLEOTIDE SEQUENCE</scope>
</reference>
<accession>C6TG50</accession>
<protein>
    <submittedName>
        <fullName evidence="1">Uncharacterized protein</fullName>
    </submittedName>
</protein>
<dbReference type="EMBL" id="BT096594">
    <property type="protein sequence ID" value="ACU20802.1"/>
    <property type="molecule type" value="mRNA"/>
</dbReference>